<organism evidence="1">
    <name type="scientific">Anguilla anguilla</name>
    <name type="common">European freshwater eel</name>
    <name type="synonym">Muraena anguilla</name>
    <dbReference type="NCBI Taxonomy" id="7936"/>
    <lineage>
        <taxon>Eukaryota</taxon>
        <taxon>Metazoa</taxon>
        <taxon>Chordata</taxon>
        <taxon>Craniata</taxon>
        <taxon>Vertebrata</taxon>
        <taxon>Euteleostomi</taxon>
        <taxon>Actinopterygii</taxon>
        <taxon>Neopterygii</taxon>
        <taxon>Teleostei</taxon>
        <taxon>Anguilliformes</taxon>
        <taxon>Anguillidae</taxon>
        <taxon>Anguilla</taxon>
    </lineage>
</organism>
<evidence type="ECO:0000313" key="1">
    <source>
        <dbReference type="EMBL" id="JAH30833.1"/>
    </source>
</evidence>
<name>A0A0E9RR98_ANGAN</name>
<dbReference type="EMBL" id="GBXM01077744">
    <property type="protein sequence ID" value="JAH30833.1"/>
    <property type="molecule type" value="Transcribed_RNA"/>
</dbReference>
<reference evidence="1" key="2">
    <citation type="journal article" date="2015" name="Fish Shellfish Immunol.">
        <title>Early steps in the European eel (Anguilla anguilla)-Vibrio vulnificus interaction in the gills: Role of the RtxA13 toxin.</title>
        <authorList>
            <person name="Callol A."/>
            <person name="Pajuelo D."/>
            <person name="Ebbesson L."/>
            <person name="Teles M."/>
            <person name="MacKenzie S."/>
            <person name="Amaro C."/>
        </authorList>
    </citation>
    <scope>NUCLEOTIDE SEQUENCE</scope>
</reference>
<reference evidence="1" key="1">
    <citation type="submission" date="2014-11" db="EMBL/GenBank/DDBJ databases">
        <authorList>
            <person name="Amaro Gonzalez C."/>
        </authorList>
    </citation>
    <scope>NUCLEOTIDE SEQUENCE</scope>
</reference>
<dbReference type="AlphaFoldDB" id="A0A0E9RR98"/>
<proteinExistence type="predicted"/>
<sequence length="27" mass="3225">MRVTDRKLNKVECDEVYCKVSDLEFCT</sequence>
<protein>
    <submittedName>
        <fullName evidence="1">Uncharacterized protein</fullName>
    </submittedName>
</protein>
<accession>A0A0E9RR98</accession>